<reference evidence="1" key="1">
    <citation type="submission" date="2020-04" db="EMBL/GenBank/DDBJ databases">
        <authorList>
            <person name="Chiriac C."/>
            <person name="Salcher M."/>
            <person name="Ghai R."/>
            <person name="Kavagutti S V."/>
        </authorList>
    </citation>
    <scope>NUCLEOTIDE SEQUENCE</scope>
</reference>
<protein>
    <submittedName>
        <fullName evidence="1">Uncharacterized protein</fullName>
    </submittedName>
</protein>
<gene>
    <name evidence="1" type="ORF">UFOVP321_45</name>
</gene>
<sequence>MENDLVLGDGDEVEYVEEAEGYSYPEYISTSVDVLTMLESANPMTKEEVEKVEELKKLCLEMLEFSVKSMHQTLFNSDID</sequence>
<name>A0A6J5LXU8_9CAUD</name>
<dbReference type="EMBL" id="LR796333">
    <property type="protein sequence ID" value="CAB4137610.1"/>
    <property type="molecule type" value="Genomic_DNA"/>
</dbReference>
<evidence type="ECO:0000313" key="1">
    <source>
        <dbReference type="EMBL" id="CAB4137610.1"/>
    </source>
</evidence>
<accession>A0A6J5LXU8</accession>
<organism evidence="1">
    <name type="scientific">uncultured Caudovirales phage</name>
    <dbReference type="NCBI Taxonomy" id="2100421"/>
    <lineage>
        <taxon>Viruses</taxon>
        <taxon>Duplodnaviria</taxon>
        <taxon>Heunggongvirae</taxon>
        <taxon>Uroviricota</taxon>
        <taxon>Caudoviricetes</taxon>
        <taxon>Peduoviridae</taxon>
        <taxon>Maltschvirus</taxon>
        <taxon>Maltschvirus maltsch</taxon>
    </lineage>
</organism>
<proteinExistence type="predicted"/>